<protein>
    <recommendedName>
        <fullName evidence="5">Hydrophobic surface binding protein A-domain-containing protein</fullName>
    </recommendedName>
</protein>
<dbReference type="Proteomes" id="UP000070501">
    <property type="component" value="Unassembled WGS sequence"/>
</dbReference>
<gene>
    <name evidence="3" type="ORF">Micbo1qcDRAFT_209053</name>
</gene>
<accession>A0A136IND1</accession>
<sequence>MKFLYVLGLIGVAQAVPGMMPPPPPRALHKVYDLHPREHMVDERAEAEADVDRRAEPTDPGAKGVLETMEMTINILSTSIRSQAQLIRQTAGTISNTTGGPGVNQLLLTGENLIESALNNMALAIQHSTAHIIVTRAATDSGLLGAARGLTQRDVNALATSLQELTSLMGTIRDIITITVAGLTPAVRQVLRPDVNVVEAALGPLLQPIRVIIVSVINFNKNNAQVDTTQLNGVPESLESILDAMVNNVG</sequence>
<proteinExistence type="predicted"/>
<evidence type="ECO:0000256" key="2">
    <source>
        <dbReference type="SAM" id="SignalP"/>
    </source>
</evidence>
<dbReference type="AlphaFoldDB" id="A0A136IND1"/>
<organism evidence="3 4">
    <name type="scientific">Microdochium bolleyi</name>
    <dbReference type="NCBI Taxonomy" id="196109"/>
    <lineage>
        <taxon>Eukaryota</taxon>
        <taxon>Fungi</taxon>
        <taxon>Dikarya</taxon>
        <taxon>Ascomycota</taxon>
        <taxon>Pezizomycotina</taxon>
        <taxon>Sordariomycetes</taxon>
        <taxon>Xylariomycetidae</taxon>
        <taxon>Xylariales</taxon>
        <taxon>Microdochiaceae</taxon>
        <taxon>Microdochium</taxon>
    </lineage>
</organism>
<evidence type="ECO:0000313" key="4">
    <source>
        <dbReference type="Proteomes" id="UP000070501"/>
    </source>
</evidence>
<name>A0A136IND1_9PEZI</name>
<keyword evidence="4" id="KW-1185">Reference proteome</keyword>
<keyword evidence="2" id="KW-0732">Signal</keyword>
<evidence type="ECO:0000313" key="3">
    <source>
        <dbReference type="EMBL" id="KXJ86358.1"/>
    </source>
</evidence>
<dbReference type="InParanoid" id="A0A136IND1"/>
<dbReference type="EMBL" id="KQ964268">
    <property type="protein sequence ID" value="KXJ86358.1"/>
    <property type="molecule type" value="Genomic_DNA"/>
</dbReference>
<evidence type="ECO:0008006" key="5">
    <source>
        <dbReference type="Google" id="ProtNLM"/>
    </source>
</evidence>
<feature type="region of interest" description="Disordered" evidence="1">
    <location>
        <begin position="43"/>
        <end position="62"/>
    </location>
</feature>
<evidence type="ECO:0000256" key="1">
    <source>
        <dbReference type="SAM" id="MobiDB-lite"/>
    </source>
</evidence>
<dbReference type="OrthoDB" id="10344997at2759"/>
<feature type="compositionally biased region" description="Basic and acidic residues" evidence="1">
    <location>
        <begin position="43"/>
        <end position="57"/>
    </location>
</feature>
<feature type="chain" id="PRO_5012227061" description="Hydrophobic surface binding protein A-domain-containing protein" evidence="2">
    <location>
        <begin position="16"/>
        <end position="250"/>
    </location>
</feature>
<reference evidence="4" key="1">
    <citation type="submission" date="2016-02" db="EMBL/GenBank/DDBJ databases">
        <title>Draft genome sequence of Microdochium bolleyi, a fungal endophyte of beachgrass.</title>
        <authorList>
            <consortium name="DOE Joint Genome Institute"/>
            <person name="David A.S."/>
            <person name="May G."/>
            <person name="Haridas S."/>
            <person name="Lim J."/>
            <person name="Wang M."/>
            <person name="Labutti K."/>
            <person name="Lipzen A."/>
            <person name="Barry K."/>
            <person name="Grigoriev I.V."/>
        </authorList>
    </citation>
    <scope>NUCLEOTIDE SEQUENCE [LARGE SCALE GENOMIC DNA]</scope>
    <source>
        <strain evidence="4">J235TASD1</strain>
    </source>
</reference>
<feature type="signal peptide" evidence="2">
    <location>
        <begin position="1"/>
        <end position="15"/>
    </location>
</feature>